<evidence type="ECO:0000313" key="1">
    <source>
        <dbReference type="EMBL" id="KAK3856338.1"/>
    </source>
</evidence>
<sequence>MRNKIEGELIMAFQSILDELLVEVGSFELMLLPDIVENATHALATLSRNLVLPEAALPQTSDALMSLGKKLRGTNYKSVIIDLFLEDIVIWAIKKTSEGVATTILTAVSRYMITSQEMTALDSIRQILIIILKYRDEEYKLLLFIALYMSLRENELCNEIITTFLTFLSTFSNTSTAGCRFL</sequence>
<evidence type="ECO:0000313" key="2">
    <source>
        <dbReference type="Proteomes" id="UP001286313"/>
    </source>
</evidence>
<comment type="caution">
    <text evidence="1">The sequence shown here is derived from an EMBL/GenBank/DDBJ whole genome shotgun (WGS) entry which is preliminary data.</text>
</comment>
<reference evidence="1" key="1">
    <citation type="submission" date="2023-10" db="EMBL/GenBank/DDBJ databases">
        <title>Genome assemblies of two species of porcelain crab, Petrolisthes cinctipes and Petrolisthes manimaculis (Anomura: Porcellanidae).</title>
        <authorList>
            <person name="Angst P."/>
        </authorList>
    </citation>
    <scope>NUCLEOTIDE SEQUENCE</scope>
    <source>
        <strain evidence="1">PB745_01</strain>
        <tissue evidence="1">Gill</tissue>
    </source>
</reference>
<gene>
    <name evidence="1" type="ORF">Pcinc_037336</name>
</gene>
<dbReference type="Proteomes" id="UP001286313">
    <property type="component" value="Unassembled WGS sequence"/>
</dbReference>
<dbReference type="AlphaFoldDB" id="A0AAE1BTR9"/>
<name>A0AAE1BTR9_PETCI</name>
<protein>
    <submittedName>
        <fullName evidence="1">Uncharacterized protein</fullName>
    </submittedName>
</protein>
<proteinExistence type="predicted"/>
<dbReference type="EMBL" id="JAWQEG010005917">
    <property type="protein sequence ID" value="KAK3856338.1"/>
    <property type="molecule type" value="Genomic_DNA"/>
</dbReference>
<keyword evidence="2" id="KW-1185">Reference proteome</keyword>
<accession>A0AAE1BTR9</accession>
<organism evidence="1 2">
    <name type="scientific">Petrolisthes cinctipes</name>
    <name type="common">Flat porcelain crab</name>
    <dbReference type="NCBI Taxonomy" id="88211"/>
    <lineage>
        <taxon>Eukaryota</taxon>
        <taxon>Metazoa</taxon>
        <taxon>Ecdysozoa</taxon>
        <taxon>Arthropoda</taxon>
        <taxon>Crustacea</taxon>
        <taxon>Multicrustacea</taxon>
        <taxon>Malacostraca</taxon>
        <taxon>Eumalacostraca</taxon>
        <taxon>Eucarida</taxon>
        <taxon>Decapoda</taxon>
        <taxon>Pleocyemata</taxon>
        <taxon>Anomura</taxon>
        <taxon>Galatheoidea</taxon>
        <taxon>Porcellanidae</taxon>
        <taxon>Petrolisthes</taxon>
    </lineage>
</organism>